<evidence type="ECO:0000313" key="3">
    <source>
        <dbReference type="EMBL" id="MFD0629198.1"/>
    </source>
</evidence>
<keyword evidence="4" id="KW-1185">Reference proteome</keyword>
<sequence>MAAAALVVIALGLLPAFGNHTSCDGPCPPESTGPDGSRANDQFYFLHRDLRENGTAPGGPQALQVRDCRPRRPW</sequence>
<organism evidence="3 4">
    <name type="scientific">Streptomyces sanglieri</name>
    <dbReference type="NCBI Taxonomy" id="193460"/>
    <lineage>
        <taxon>Bacteria</taxon>
        <taxon>Bacillati</taxon>
        <taxon>Actinomycetota</taxon>
        <taxon>Actinomycetes</taxon>
        <taxon>Kitasatosporales</taxon>
        <taxon>Streptomycetaceae</taxon>
        <taxon>Streptomyces</taxon>
    </lineage>
</organism>
<evidence type="ECO:0000256" key="2">
    <source>
        <dbReference type="SAM" id="SignalP"/>
    </source>
</evidence>
<reference evidence="4" key="1">
    <citation type="journal article" date="2019" name="Int. J. Syst. Evol. Microbiol.">
        <title>The Global Catalogue of Microorganisms (GCM) 10K type strain sequencing project: providing services to taxonomists for standard genome sequencing and annotation.</title>
        <authorList>
            <consortium name="The Broad Institute Genomics Platform"/>
            <consortium name="The Broad Institute Genome Sequencing Center for Infectious Disease"/>
            <person name="Wu L."/>
            <person name="Ma J."/>
        </authorList>
    </citation>
    <scope>NUCLEOTIDE SEQUENCE [LARGE SCALE GENOMIC DNA]</scope>
    <source>
        <strain evidence="4">JCM 12607</strain>
    </source>
</reference>
<evidence type="ECO:0000313" key="4">
    <source>
        <dbReference type="Proteomes" id="UP001596915"/>
    </source>
</evidence>
<name>A0ABW2XBN0_9ACTN</name>
<protein>
    <recommendedName>
        <fullName evidence="5">Chitinase</fullName>
    </recommendedName>
</protein>
<gene>
    <name evidence="3" type="ORF">ACFQ2K_47865</name>
</gene>
<feature type="signal peptide" evidence="2">
    <location>
        <begin position="1"/>
        <end position="18"/>
    </location>
</feature>
<keyword evidence="2" id="KW-0732">Signal</keyword>
<dbReference type="Proteomes" id="UP001596915">
    <property type="component" value="Unassembled WGS sequence"/>
</dbReference>
<proteinExistence type="predicted"/>
<accession>A0ABW2XBN0</accession>
<evidence type="ECO:0008006" key="5">
    <source>
        <dbReference type="Google" id="ProtNLM"/>
    </source>
</evidence>
<evidence type="ECO:0000256" key="1">
    <source>
        <dbReference type="SAM" id="MobiDB-lite"/>
    </source>
</evidence>
<comment type="caution">
    <text evidence="3">The sequence shown here is derived from an EMBL/GenBank/DDBJ whole genome shotgun (WGS) entry which is preliminary data.</text>
</comment>
<feature type="region of interest" description="Disordered" evidence="1">
    <location>
        <begin position="51"/>
        <end position="74"/>
    </location>
</feature>
<dbReference type="EMBL" id="JBHTGL010000008">
    <property type="protein sequence ID" value="MFD0629198.1"/>
    <property type="molecule type" value="Genomic_DNA"/>
</dbReference>
<feature type="chain" id="PRO_5047029828" description="Chitinase" evidence="2">
    <location>
        <begin position="19"/>
        <end position="74"/>
    </location>
</feature>